<name>A0A937FXI5_9BACT</name>
<evidence type="ECO:0000256" key="1">
    <source>
        <dbReference type="ARBA" id="ARBA00001470"/>
    </source>
</evidence>
<keyword evidence="3 4" id="KW-0413">Isomerase</keyword>
<dbReference type="GO" id="GO:0005975">
    <property type="term" value="P:carbohydrate metabolic process"/>
    <property type="evidence" value="ECO:0007669"/>
    <property type="project" value="InterPro"/>
</dbReference>
<comment type="catalytic activity">
    <reaction evidence="1 4">
        <text>D-cellobiose = beta-D-glucosyl-(1-&gt;4)-D-mannopyranose</text>
        <dbReference type="Rhea" id="RHEA:23384"/>
        <dbReference type="ChEBI" id="CHEBI:17057"/>
        <dbReference type="ChEBI" id="CHEBI:47931"/>
        <dbReference type="EC" id="5.1.3.11"/>
    </reaction>
</comment>
<dbReference type="GO" id="GO:0047736">
    <property type="term" value="F:cellobiose epimerase activity"/>
    <property type="evidence" value="ECO:0007669"/>
    <property type="project" value="UniProtKB-UniRule"/>
</dbReference>
<dbReference type="InterPro" id="IPR028584">
    <property type="entry name" value="Cellobiose_2_epim"/>
</dbReference>
<evidence type="ECO:0000256" key="2">
    <source>
        <dbReference type="ARBA" id="ARBA00008558"/>
    </source>
</evidence>
<protein>
    <recommendedName>
        <fullName evidence="4">Cellobiose 2-epimerase</fullName>
        <shortName evidence="4">CE</shortName>
        <ecNumber evidence="4">5.1.3.11</ecNumber>
    </recommendedName>
</protein>
<evidence type="ECO:0000313" key="6">
    <source>
        <dbReference type="Proteomes" id="UP000614216"/>
    </source>
</evidence>
<gene>
    <name evidence="5" type="ORF">JMN32_16605</name>
</gene>
<dbReference type="AlphaFoldDB" id="A0A937FXI5"/>
<comment type="similarity">
    <text evidence="2">Belongs to the N-acylglucosamine 2-epimerase family.</text>
</comment>
<dbReference type="RefSeq" id="WP_202857482.1">
    <property type="nucleotide sequence ID" value="NZ_JAEUGD010000058.1"/>
</dbReference>
<comment type="function">
    <text evidence="4">Catalyzes the reversible epimerization of cellobiose to 4-O-beta-D-glucopyranosyl-D-mannose (Glc-Man).</text>
</comment>
<dbReference type="EC" id="5.1.3.11" evidence="4"/>
<organism evidence="5 6">
    <name type="scientific">Fulvivirga marina</name>
    <dbReference type="NCBI Taxonomy" id="2494733"/>
    <lineage>
        <taxon>Bacteria</taxon>
        <taxon>Pseudomonadati</taxon>
        <taxon>Bacteroidota</taxon>
        <taxon>Cytophagia</taxon>
        <taxon>Cytophagales</taxon>
        <taxon>Fulvivirgaceae</taxon>
        <taxon>Fulvivirga</taxon>
    </lineage>
</organism>
<dbReference type="SUPFAM" id="SSF48208">
    <property type="entry name" value="Six-hairpin glycosidases"/>
    <property type="match status" value="1"/>
</dbReference>
<dbReference type="Proteomes" id="UP000614216">
    <property type="component" value="Unassembled WGS sequence"/>
</dbReference>
<accession>A0A937FXI5</accession>
<dbReference type="Pfam" id="PF07221">
    <property type="entry name" value="GlcNAc_2-epim"/>
    <property type="match status" value="1"/>
</dbReference>
<evidence type="ECO:0000256" key="4">
    <source>
        <dbReference type="HAMAP-Rule" id="MF_00929"/>
    </source>
</evidence>
<comment type="similarity">
    <text evidence="4">Belongs to the cellobiose 2-epimerase family.</text>
</comment>
<dbReference type="PANTHER" id="PTHR15108">
    <property type="entry name" value="N-ACYLGLUCOSAMINE-2-EPIMERASE"/>
    <property type="match status" value="1"/>
</dbReference>
<proteinExistence type="inferred from homology"/>
<evidence type="ECO:0000313" key="5">
    <source>
        <dbReference type="EMBL" id="MBL6447939.1"/>
    </source>
</evidence>
<sequence length="395" mass="46031">MCEPYIELRSELDAELLRILNYWVLNTLDEANGGFSGMIDHYNQIIPNASKGIILNSRILWAFSAASNHLKTQKYTSICHRAFDYIKNHFYDTRHKGVFWEVDHKGNPINKRKQVYAQAFCIYAFSEYYIHSQNEEAKRLAIEIFDCIEKYSKDDEKGGYMEAFGEDWSTLDDVRLSTKDMNADKTMNTHLHILEAYTTLLKIHKSKKVRDSLHHLVNIFQNNFLNKKNHYELFFDRDWNLLSNTVSYGHDIESAWLVLEAAKCIPDKDLQTACETSVIKVADTFLNEAIDAEGAVMNEKNMDTGSLDDDRHWWPQVEAMVGMKYAHMLTGNNRYLEKSIGIWKFTKKHLIDCQNGEWHFRVDRNGNAYTEEYKVSMWKAPYHTTRACIILASAT</sequence>
<dbReference type="EMBL" id="JAEUGD010000058">
    <property type="protein sequence ID" value="MBL6447939.1"/>
    <property type="molecule type" value="Genomic_DNA"/>
</dbReference>
<keyword evidence="6" id="KW-1185">Reference proteome</keyword>
<comment type="caution">
    <text evidence="5">The sequence shown here is derived from an EMBL/GenBank/DDBJ whole genome shotgun (WGS) entry which is preliminary data.</text>
</comment>
<dbReference type="HAMAP" id="MF_00929">
    <property type="entry name" value="Cellobiose_2_epim"/>
    <property type="match status" value="1"/>
</dbReference>
<dbReference type="Gene3D" id="1.50.10.10">
    <property type="match status" value="1"/>
</dbReference>
<dbReference type="InterPro" id="IPR008928">
    <property type="entry name" value="6-hairpin_glycosidase_sf"/>
</dbReference>
<evidence type="ECO:0000256" key="3">
    <source>
        <dbReference type="ARBA" id="ARBA00023235"/>
    </source>
</evidence>
<reference evidence="5" key="1">
    <citation type="submission" date="2021-01" db="EMBL/GenBank/DDBJ databases">
        <title>Fulvivirga kasyanovii gen. nov., sp nov., a novel member of the phylum Bacteroidetes isolated from seawater in a mussel farm.</title>
        <authorList>
            <person name="Zhao L.-H."/>
            <person name="Wang Z.-J."/>
        </authorList>
    </citation>
    <scope>NUCLEOTIDE SEQUENCE</scope>
    <source>
        <strain evidence="5">29W222</strain>
    </source>
</reference>
<dbReference type="InterPro" id="IPR012341">
    <property type="entry name" value="6hp_glycosidase-like_sf"/>
</dbReference>
<dbReference type="InterPro" id="IPR010819">
    <property type="entry name" value="AGE/CE"/>
</dbReference>